<dbReference type="AlphaFoldDB" id="A0A2T8HKF1"/>
<dbReference type="Proteomes" id="UP000245627">
    <property type="component" value="Unassembled WGS sequence"/>
</dbReference>
<gene>
    <name evidence="1" type="ORF">DC487_08070</name>
</gene>
<name>A0A2T8HKF1_9SPHI</name>
<dbReference type="Gene3D" id="2.20.110.10">
    <property type="entry name" value="Histone H3 K4-specific methyltransferase SET7/9 N-terminal domain"/>
    <property type="match status" value="1"/>
</dbReference>
<accession>A0A2T8HKF1</accession>
<dbReference type="SUPFAM" id="SSF82185">
    <property type="entry name" value="Histone H3 K4-specific methyltransferase SET7/9 N-terminal domain"/>
    <property type="match status" value="1"/>
</dbReference>
<protein>
    <submittedName>
        <fullName evidence="1">Uncharacterized protein</fullName>
    </submittedName>
</protein>
<evidence type="ECO:0000313" key="2">
    <source>
        <dbReference type="Proteomes" id="UP000245627"/>
    </source>
</evidence>
<dbReference type="EMBL" id="QDKG01000002">
    <property type="protein sequence ID" value="PVH25875.1"/>
    <property type="molecule type" value="Genomic_DNA"/>
</dbReference>
<comment type="caution">
    <text evidence="1">The sequence shown here is derived from an EMBL/GenBank/DDBJ whole genome shotgun (WGS) entry which is preliminary data.</text>
</comment>
<organism evidence="1 2">
    <name type="scientific">Sphingobacterium corticibacter</name>
    <dbReference type="NCBI Taxonomy" id="2171749"/>
    <lineage>
        <taxon>Bacteria</taxon>
        <taxon>Pseudomonadati</taxon>
        <taxon>Bacteroidota</taxon>
        <taxon>Sphingobacteriia</taxon>
        <taxon>Sphingobacteriales</taxon>
        <taxon>Sphingobacteriaceae</taxon>
        <taxon>Sphingobacterium</taxon>
    </lineage>
</organism>
<keyword evidence="2" id="KW-1185">Reference proteome</keyword>
<evidence type="ECO:0000313" key="1">
    <source>
        <dbReference type="EMBL" id="PVH25875.1"/>
    </source>
</evidence>
<reference evidence="1 2" key="1">
    <citation type="submission" date="2018-04" db="EMBL/GenBank/DDBJ databases">
        <title>Sphingobacterium cortibacter sp. nov.</title>
        <authorList>
            <person name="Li Y."/>
        </authorList>
    </citation>
    <scope>NUCLEOTIDE SEQUENCE [LARGE SCALE GENOMIC DNA]</scope>
    <source>
        <strain evidence="1 2">2c-3</strain>
    </source>
</reference>
<proteinExistence type="predicted"/>
<sequence length="355" mass="41153">MATAQDSISNVFFERIDTDEVRFFYDRNYFLVDKNCEFKSIERRAGFDRATNKFDGKFADYSGDGTLLLTGAYTQGAKNGSFIAYHPNRQIKWEVTFKDNKPEGFWNYFYPDGKPYLSVSFSDSTTRIVSQWDRRGKLNVKLGDGRYEFLNPIDGFSEYGFGFYSMSGRIKDGLPNGAWTVHFENPEAKQKEFAAEEYYRDGVLIRGYDAFKDAEYTTPAYGILPYDNFYRAETLLFKQCTYDDFTGFTVYLAEYLRNSFQLLKADSQITTDYAFEVRVRKDGTPRGTTIIRSLPGQLENSFKRVVESIPYYVPSFKLGEYIDDTITVYGTMSTTADNSLQFQTNRIERKLEHNK</sequence>